<keyword evidence="2" id="KW-1133">Transmembrane helix</keyword>
<dbReference type="STRING" id="357809.Cphy_1285"/>
<reference evidence="5" key="1">
    <citation type="submission" date="2007-11" db="EMBL/GenBank/DDBJ databases">
        <title>Complete genome sequence of Clostridium phytofermentans ISDg.</title>
        <authorList>
            <person name="Leschine S.B."/>
            <person name="Warnick T.A."/>
            <person name="Blanchard J.L."/>
            <person name="Schnell D.J."/>
            <person name="Petit E.L."/>
            <person name="LaTouf W.G."/>
            <person name="Copeland A."/>
            <person name="Lucas S."/>
            <person name="Lapidus A."/>
            <person name="Barry K."/>
            <person name="Glavina del Rio T."/>
            <person name="Dalin E."/>
            <person name="Tice H."/>
            <person name="Pitluck S."/>
            <person name="Kiss H."/>
            <person name="Brettin T."/>
            <person name="Bruce D."/>
            <person name="Detter J.C."/>
            <person name="Han C."/>
            <person name="Kuske C."/>
            <person name="Schmutz J."/>
            <person name="Larimer F."/>
            <person name="Land M."/>
            <person name="Hauser L."/>
            <person name="Kyrpides N."/>
            <person name="Kim E.A."/>
            <person name="Richardson P."/>
        </authorList>
    </citation>
    <scope>NUCLEOTIDE SEQUENCE [LARGE SCALE GENOMIC DNA]</scope>
    <source>
        <strain evidence="5">ATCC 700394 / DSM 18823 / ISDg</strain>
    </source>
</reference>
<dbReference type="KEGG" id="cpy:Cphy_1285"/>
<evidence type="ECO:0000259" key="3">
    <source>
        <dbReference type="Pfam" id="PF09922"/>
    </source>
</evidence>
<dbReference type="AlphaFoldDB" id="A9KNR2"/>
<dbReference type="eggNOG" id="ENOG5030UN7">
    <property type="taxonomic scope" value="Bacteria"/>
</dbReference>
<evidence type="ECO:0000256" key="1">
    <source>
        <dbReference type="SAM" id="MobiDB-lite"/>
    </source>
</evidence>
<evidence type="ECO:0000256" key="2">
    <source>
        <dbReference type="SAM" id="Phobius"/>
    </source>
</evidence>
<name>A9KNR2_LACP7</name>
<feature type="region of interest" description="Disordered" evidence="1">
    <location>
        <begin position="164"/>
        <end position="190"/>
    </location>
</feature>
<organism evidence="4 5">
    <name type="scientific">Lachnoclostridium phytofermentans (strain ATCC 700394 / DSM 18823 / ISDg)</name>
    <name type="common">Clostridium phytofermentans</name>
    <dbReference type="NCBI Taxonomy" id="357809"/>
    <lineage>
        <taxon>Bacteria</taxon>
        <taxon>Bacillati</taxon>
        <taxon>Bacillota</taxon>
        <taxon>Clostridia</taxon>
        <taxon>Lachnospirales</taxon>
        <taxon>Lachnospiraceae</taxon>
    </lineage>
</organism>
<dbReference type="RefSeq" id="WP_012199317.1">
    <property type="nucleotide sequence ID" value="NC_010001.1"/>
</dbReference>
<sequence length="190" mass="21243">MFKKKEIVPVTPYKKSKGKTVVKVIVAIAAIQGIFKIVSFYKNKKNENQSTDAETKKYTVWMNGKQVRLDEEEVRSIDIQAVMSGIDIDLTKAKIHEDMFISGKAIMSGVCIRVPEDINVKMNCKTILGACANSVPKYFDETLPTVFVEVDGIMSGIAVKIGKTDETEYDESDSDKKDSDEEDFDQVIAE</sequence>
<dbReference type="OrthoDB" id="2087777at2"/>
<feature type="transmembrane region" description="Helical" evidence="2">
    <location>
        <begin position="21"/>
        <end position="41"/>
    </location>
</feature>
<dbReference type="InterPro" id="IPR024425">
    <property type="entry name" value="LiaF-like_C"/>
</dbReference>
<evidence type="ECO:0000313" key="4">
    <source>
        <dbReference type="EMBL" id="ABX41663.1"/>
    </source>
</evidence>
<keyword evidence="2" id="KW-0812">Transmembrane</keyword>
<dbReference type="Proteomes" id="UP000000370">
    <property type="component" value="Chromosome"/>
</dbReference>
<accession>A9KNR2</accession>
<dbReference type="HOGENOM" id="CLU_1425757_0_0_9"/>
<evidence type="ECO:0000313" key="5">
    <source>
        <dbReference type="Proteomes" id="UP000000370"/>
    </source>
</evidence>
<proteinExistence type="predicted"/>
<dbReference type="Pfam" id="PF09922">
    <property type="entry name" value="LiaF-like_C"/>
    <property type="match status" value="1"/>
</dbReference>
<dbReference type="EMBL" id="CP000885">
    <property type="protein sequence ID" value="ABX41663.1"/>
    <property type="molecule type" value="Genomic_DNA"/>
</dbReference>
<keyword evidence="2" id="KW-0472">Membrane</keyword>
<keyword evidence="5" id="KW-1185">Reference proteome</keyword>
<feature type="domain" description="Cell wall-active antibiotics response LiaF-like C-terminal" evidence="3">
    <location>
        <begin position="70"/>
        <end position="130"/>
    </location>
</feature>
<feature type="compositionally biased region" description="Acidic residues" evidence="1">
    <location>
        <begin position="180"/>
        <end position="190"/>
    </location>
</feature>
<protein>
    <recommendedName>
        <fullName evidence="3">Cell wall-active antibiotics response LiaF-like C-terminal domain-containing protein</fullName>
    </recommendedName>
</protein>
<gene>
    <name evidence="4" type="ordered locus">Cphy_1285</name>
</gene>